<comment type="cofactor">
    <cofactor evidence="1">
        <name>FMN</name>
        <dbReference type="ChEBI" id="CHEBI:58210"/>
    </cofactor>
</comment>
<dbReference type="EMBL" id="CZRL01000010">
    <property type="protein sequence ID" value="CUS50064.1"/>
    <property type="molecule type" value="Genomic_DNA"/>
</dbReference>
<dbReference type="InterPro" id="IPR008259">
    <property type="entry name" value="FMN_hydac_DH_AS"/>
</dbReference>
<accession>A0A160TNQ1</accession>
<keyword evidence="2" id="KW-0285">Flavoprotein</keyword>
<proteinExistence type="inferred from homology"/>
<evidence type="ECO:0000256" key="1">
    <source>
        <dbReference type="ARBA" id="ARBA00001917"/>
    </source>
</evidence>
<dbReference type="GO" id="GO:0004460">
    <property type="term" value="F:L-lactate dehydrogenase (cytochrome) activity"/>
    <property type="evidence" value="ECO:0007669"/>
    <property type="project" value="UniProtKB-EC"/>
</dbReference>
<name>A0A160TNQ1_9ZZZZ</name>
<dbReference type="PROSITE" id="PS00557">
    <property type="entry name" value="FMN_HYDROXY_ACID_DH_1"/>
    <property type="match status" value="1"/>
</dbReference>
<dbReference type="PANTHER" id="PTHR10578:SF107">
    <property type="entry name" value="2-HYDROXYACID OXIDASE 1"/>
    <property type="match status" value="1"/>
</dbReference>
<reference evidence="7" key="1">
    <citation type="submission" date="2015-10" db="EMBL/GenBank/DDBJ databases">
        <authorList>
            <person name="Gilbert D.G."/>
        </authorList>
    </citation>
    <scope>NUCLEOTIDE SEQUENCE</scope>
</reference>
<evidence type="ECO:0000256" key="3">
    <source>
        <dbReference type="ARBA" id="ARBA00022643"/>
    </source>
</evidence>
<dbReference type="Gene3D" id="3.20.20.70">
    <property type="entry name" value="Aldolase class I"/>
    <property type="match status" value="1"/>
</dbReference>
<evidence type="ECO:0000313" key="7">
    <source>
        <dbReference type="EMBL" id="CUS50064.1"/>
    </source>
</evidence>
<protein>
    <submittedName>
        <fullName evidence="7">L-lactate dehydrogenase</fullName>
        <ecNumber evidence="7">1.1.2.3</ecNumber>
    </submittedName>
</protein>
<comment type="similarity">
    <text evidence="5">Belongs to the FMN-dependent alpha-hydroxy acid dehydrogenase family.</text>
</comment>
<gene>
    <name evidence="7" type="ORF">MGWOODY_XGa982</name>
</gene>
<dbReference type="EC" id="1.1.2.3" evidence="7"/>
<keyword evidence="3" id="KW-0288">FMN</keyword>
<dbReference type="PIRSF" id="PIRSF000138">
    <property type="entry name" value="Al-hdrx_acd_dh"/>
    <property type="match status" value="1"/>
</dbReference>
<dbReference type="PROSITE" id="PS51349">
    <property type="entry name" value="FMN_HYDROXY_ACID_DH_2"/>
    <property type="match status" value="1"/>
</dbReference>
<dbReference type="AlphaFoldDB" id="A0A160TNQ1"/>
<dbReference type="GO" id="GO:0010181">
    <property type="term" value="F:FMN binding"/>
    <property type="evidence" value="ECO:0007669"/>
    <property type="project" value="InterPro"/>
</dbReference>
<dbReference type="InterPro" id="IPR037396">
    <property type="entry name" value="FMN_HAD"/>
</dbReference>
<dbReference type="CDD" id="cd02809">
    <property type="entry name" value="alpha_hydroxyacid_oxid_FMN"/>
    <property type="match status" value="1"/>
</dbReference>
<evidence type="ECO:0000256" key="5">
    <source>
        <dbReference type="ARBA" id="ARBA00024042"/>
    </source>
</evidence>
<dbReference type="InterPro" id="IPR012133">
    <property type="entry name" value="Alpha-hydoxy_acid_DH_FMN"/>
</dbReference>
<dbReference type="GO" id="GO:0009060">
    <property type="term" value="P:aerobic respiration"/>
    <property type="evidence" value="ECO:0007669"/>
    <property type="project" value="TreeGrafter"/>
</dbReference>
<dbReference type="GO" id="GO:0005886">
    <property type="term" value="C:plasma membrane"/>
    <property type="evidence" value="ECO:0007669"/>
    <property type="project" value="TreeGrafter"/>
</dbReference>
<dbReference type="Pfam" id="PF01070">
    <property type="entry name" value="FMN_dh"/>
    <property type="match status" value="1"/>
</dbReference>
<sequence length="379" mass="41330">MDRRFSSIAAFEKGAKRRIPRFAADYLFGGIGAESCVLRNREGFNRVLLRSEHLCSADHPVFHINLLGKRYDAPFGVAPIGLGGLIWPRAAELMATAAKNHNLPFLLSTFATTDIETARVAGGDNTWFQLYPMIDTDMEDAVLARAEKSGYEVLVVTVDIPTITRRERDASNGLSVPPRFELSTLLQIMARPGWALQTLVDGIPRFETMMPYAPKELSNDEQIKFLAGAINAHVTPEKLARLRSRWKGWLVIKGVLDTADAKLCVDSGADAIVVSNHGGRQLDAAPHALDMLPMIREVVGPDLPLIVDGGIRSGLDVARALACGADFTLLGRAFICATAAAGQAGCEHAMTFLKEELRHSMVQVGCEQLSDLPAHLLDY</sequence>
<dbReference type="SUPFAM" id="SSF51395">
    <property type="entry name" value="FMN-linked oxidoreductases"/>
    <property type="match status" value="1"/>
</dbReference>
<organism evidence="7">
    <name type="scientific">hydrothermal vent metagenome</name>
    <dbReference type="NCBI Taxonomy" id="652676"/>
    <lineage>
        <taxon>unclassified sequences</taxon>
        <taxon>metagenomes</taxon>
        <taxon>ecological metagenomes</taxon>
    </lineage>
</organism>
<keyword evidence="4 7" id="KW-0560">Oxidoreductase</keyword>
<evidence type="ECO:0000259" key="6">
    <source>
        <dbReference type="PROSITE" id="PS51349"/>
    </source>
</evidence>
<dbReference type="GO" id="GO:0004459">
    <property type="term" value="F:L-lactate dehydrogenase (NAD+) activity"/>
    <property type="evidence" value="ECO:0007669"/>
    <property type="project" value="TreeGrafter"/>
</dbReference>
<evidence type="ECO:0000256" key="2">
    <source>
        <dbReference type="ARBA" id="ARBA00022630"/>
    </source>
</evidence>
<evidence type="ECO:0000256" key="4">
    <source>
        <dbReference type="ARBA" id="ARBA00023002"/>
    </source>
</evidence>
<feature type="domain" description="FMN hydroxy acid dehydrogenase" evidence="6">
    <location>
        <begin position="1"/>
        <end position="379"/>
    </location>
</feature>
<dbReference type="InterPro" id="IPR000262">
    <property type="entry name" value="FMN-dep_DH"/>
</dbReference>
<dbReference type="PANTHER" id="PTHR10578">
    <property type="entry name" value="S -2-HYDROXY-ACID OXIDASE-RELATED"/>
    <property type="match status" value="1"/>
</dbReference>
<dbReference type="InterPro" id="IPR013785">
    <property type="entry name" value="Aldolase_TIM"/>
</dbReference>